<reference evidence="2" key="1">
    <citation type="submission" date="2023-07" db="EMBL/GenBank/DDBJ databases">
        <title>Characterization of two Paracoccaceae strains isolated from Phycosphere and proposal of Xinfangfangia lacusdiani sp. nov.</title>
        <authorList>
            <person name="Deng Y."/>
            <person name="Zhang Y.Q."/>
        </authorList>
    </citation>
    <scope>NUCLEOTIDE SEQUENCE [LARGE SCALE GENOMIC DNA]</scope>
    <source>
        <strain evidence="2">CPCC 101403</strain>
    </source>
</reference>
<comment type="caution">
    <text evidence="1">The sequence shown here is derived from an EMBL/GenBank/DDBJ whole genome shotgun (WGS) entry which is preliminary data.</text>
</comment>
<proteinExistence type="predicted"/>
<accession>A0ABU3ED19</accession>
<dbReference type="Gene3D" id="3.30.70.100">
    <property type="match status" value="1"/>
</dbReference>
<dbReference type="SUPFAM" id="SSF54975">
    <property type="entry name" value="Acylphosphatase/BLUF domain-like"/>
    <property type="match status" value="1"/>
</dbReference>
<dbReference type="InterPro" id="IPR036046">
    <property type="entry name" value="Acylphosphatase-like_dom_sf"/>
</dbReference>
<name>A0ABU3ED19_9RHOB</name>
<dbReference type="RefSeq" id="WP_311759230.1">
    <property type="nucleotide sequence ID" value="NZ_JAVRQI010000006.1"/>
</dbReference>
<sequence>MSATATMVEHFVISGRLAPAAFRPWITRHAGRLGLNVTFLHETDHRLDLTVGGPADLIDAMELGCSLGPAETWVEEIERHPVPE</sequence>
<keyword evidence="2" id="KW-1185">Reference proteome</keyword>
<evidence type="ECO:0000313" key="1">
    <source>
        <dbReference type="EMBL" id="MDT1062134.1"/>
    </source>
</evidence>
<gene>
    <name evidence="1" type="ORF">RM190_09715</name>
</gene>
<organism evidence="1 2">
    <name type="scientific">Paracoccus broussonetiae</name>
    <dbReference type="NCBI Taxonomy" id="3075834"/>
    <lineage>
        <taxon>Bacteria</taxon>
        <taxon>Pseudomonadati</taxon>
        <taxon>Pseudomonadota</taxon>
        <taxon>Alphaproteobacteria</taxon>
        <taxon>Rhodobacterales</taxon>
        <taxon>Paracoccaceae</taxon>
        <taxon>Paracoccus</taxon>
    </lineage>
</organism>
<evidence type="ECO:0000313" key="2">
    <source>
        <dbReference type="Proteomes" id="UP001251085"/>
    </source>
</evidence>
<protein>
    <submittedName>
        <fullName evidence="1">Acylphosphatase</fullName>
    </submittedName>
</protein>
<dbReference type="Proteomes" id="UP001251085">
    <property type="component" value="Unassembled WGS sequence"/>
</dbReference>
<dbReference type="EMBL" id="JAVRQI010000006">
    <property type="protein sequence ID" value="MDT1062134.1"/>
    <property type="molecule type" value="Genomic_DNA"/>
</dbReference>